<evidence type="ECO:0000259" key="6">
    <source>
        <dbReference type="Pfam" id="PF20434"/>
    </source>
</evidence>
<dbReference type="PANTHER" id="PTHR48081">
    <property type="entry name" value="AB HYDROLASE SUPERFAMILY PROTEIN C4A8.06C"/>
    <property type="match status" value="1"/>
</dbReference>
<organism evidence="7 8">
    <name type="scientific">Latimeria chalumnae</name>
    <name type="common">Coelacanth</name>
    <dbReference type="NCBI Taxonomy" id="7897"/>
    <lineage>
        <taxon>Eukaryota</taxon>
        <taxon>Metazoa</taxon>
        <taxon>Chordata</taxon>
        <taxon>Craniata</taxon>
        <taxon>Vertebrata</taxon>
        <taxon>Euteleostomi</taxon>
        <taxon>Coelacanthiformes</taxon>
        <taxon>Coelacanthidae</taxon>
        <taxon>Latimeria</taxon>
    </lineage>
</organism>
<dbReference type="GO" id="GO:0005634">
    <property type="term" value="C:nucleus"/>
    <property type="evidence" value="ECO:0007669"/>
    <property type="project" value="UniProtKB-SubCell"/>
</dbReference>
<evidence type="ECO:0000256" key="4">
    <source>
        <dbReference type="ARBA" id="ARBA00023242"/>
    </source>
</evidence>
<feature type="active site" evidence="5">
    <location>
        <position position="236"/>
    </location>
</feature>
<dbReference type="MEROPS" id="S09.977"/>
<reference evidence="8" key="1">
    <citation type="submission" date="2011-08" db="EMBL/GenBank/DDBJ databases">
        <title>The draft genome of Latimeria chalumnae.</title>
        <authorList>
            <person name="Di Palma F."/>
            <person name="Alfoldi J."/>
            <person name="Johnson J."/>
            <person name="Berlin A."/>
            <person name="Gnerre S."/>
            <person name="Jaffe D."/>
            <person name="MacCallum I."/>
            <person name="Young S."/>
            <person name="Walker B.J."/>
            <person name="Lander E."/>
            <person name="Lindblad-Toh K."/>
        </authorList>
    </citation>
    <scope>NUCLEOTIDE SEQUENCE [LARGE SCALE GENOMIC DNA]</scope>
    <source>
        <strain evidence="8">Wild caught</strain>
    </source>
</reference>
<comment type="subunit">
    <text evidence="5">Homodimer.</text>
</comment>
<comment type="subcellular location">
    <subcellularLocation>
        <location evidence="5">Cytoplasm</location>
        <location evidence="5">Cytosol</location>
    </subcellularLocation>
    <subcellularLocation>
        <location evidence="5">Nucleus</location>
    </subcellularLocation>
</comment>
<feature type="active site" evidence="5">
    <location>
        <position position="268"/>
    </location>
</feature>
<dbReference type="GO" id="GO:0005829">
    <property type="term" value="C:cytosol"/>
    <property type="evidence" value="ECO:0007669"/>
    <property type="project" value="UniProtKB-SubCell"/>
</dbReference>
<comment type="function">
    <text evidence="5">Catalyzes the hydrolysis of N-formyl-L-kynurenine to L-kynurenine, the second step in the kynurenine pathway of tryptophan degradation. Kynurenine may be further oxidized to nicotinic acid, NAD(H) and NADP(H). Required for elimination of toxic metabolites.</text>
</comment>
<dbReference type="InParanoid" id="H3BDX0"/>
<comment type="pathway">
    <text evidence="5">Amino-acid degradation; L-tryptophan degradation via kynurenine pathway; L-kynurenine from L-tryptophan: step 2/2.</text>
</comment>
<comment type="catalytic activity">
    <reaction evidence="5">
        <text>N-formyl-L-kynurenine + H2O = L-kynurenine + formate + H(+)</text>
        <dbReference type="Rhea" id="RHEA:13009"/>
        <dbReference type="ChEBI" id="CHEBI:15377"/>
        <dbReference type="ChEBI" id="CHEBI:15378"/>
        <dbReference type="ChEBI" id="CHEBI:15740"/>
        <dbReference type="ChEBI" id="CHEBI:57959"/>
        <dbReference type="ChEBI" id="CHEBI:58629"/>
        <dbReference type="EC" id="3.5.1.9"/>
    </reaction>
</comment>
<keyword evidence="4 5" id="KW-0539">Nucleus</keyword>
<keyword evidence="2 5" id="KW-0378">Hydrolase</keyword>
<dbReference type="RefSeq" id="XP_005989153.1">
    <property type="nucleotide sequence ID" value="XM_005989091.3"/>
</dbReference>
<dbReference type="InterPro" id="IPR027519">
    <property type="entry name" value="KFase_ver/fungi-typ"/>
</dbReference>
<dbReference type="EMBL" id="AFYH01017047">
    <property type="status" value="NOT_ANNOTATED_CDS"/>
    <property type="molecule type" value="Genomic_DNA"/>
</dbReference>
<gene>
    <name evidence="5 7" type="primary">AFMID</name>
</gene>
<dbReference type="AlphaFoldDB" id="H3BDX0"/>
<dbReference type="FunCoup" id="H3BDX0">
    <property type="interactions" value="631"/>
</dbReference>
<evidence type="ECO:0000256" key="2">
    <source>
        <dbReference type="ARBA" id="ARBA00022801"/>
    </source>
</evidence>
<reference evidence="7" key="2">
    <citation type="submission" date="2025-08" db="UniProtKB">
        <authorList>
            <consortium name="Ensembl"/>
        </authorList>
    </citation>
    <scope>IDENTIFICATION</scope>
</reference>
<dbReference type="KEGG" id="lcm:102347585"/>
<keyword evidence="8" id="KW-1185">Reference proteome</keyword>
<dbReference type="GO" id="GO:0004061">
    <property type="term" value="F:arylformamidase activity"/>
    <property type="evidence" value="ECO:0007669"/>
    <property type="project" value="UniProtKB-UniRule"/>
</dbReference>
<dbReference type="GO" id="GO:0034354">
    <property type="term" value="P:'de novo' NAD+ biosynthetic process from L-tryptophan"/>
    <property type="evidence" value="ECO:0007669"/>
    <property type="project" value="UniProtKB-UniRule"/>
</dbReference>
<dbReference type="SUPFAM" id="SSF53474">
    <property type="entry name" value="alpha/beta-Hydrolases"/>
    <property type="match status" value="1"/>
</dbReference>
<dbReference type="OrthoDB" id="433474at2759"/>
<evidence type="ECO:0000256" key="3">
    <source>
        <dbReference type="ARBA" id="ARBA00023079"/>
    </source>
</evidence>
<evidence type="ECO:0000313" key="8">
    <source>
        <dbReference type="Proteomes" id="UP000008672"/>
    </source>
</evidence>
<accession>H3BDX0</accession>
<keyword evidence="3 5" id="KW-0823">Tryptophan catabolism</keyword>
<feature type="short sequence motif" description="HGGXW" evidence="5">
    <location>
        <begin position="84"/>
        <end position="88"/>
    </location>
</feature>
<protein>
    <recommendedName>
        <fullName evidence="5">Kynurenine formamidase</fullName>
        <shortName evidence="5">KFA</shortName>
        <shortName evidence="5">KFase</shortName>
        <ecNumber evidence="5">3.5.1.9</ecNumber>
    </recommendedName>
    <alternativeName>
        <fullName evidence="5">Arylformamidase</fullName>
    </alternativeName>
    <alternativeName>
        <fullName evidence="5">N-formylkynurenine formamidase</fullName>
        <shortName evidence="5">FKF</shortName>
    </alternativeName>
</protein>
<dbReference type="InterPro" id="IPR050300">
    <property type="entry name" value="GDXG_lipolytic_enzyme"/>
</dbReference>
<dbReference type="HAMAP" id="MF_03014">
    <property type="entry name" value="KFase"/>
    <property type="match status" value="1"/>
</dbReference>
<dbReference type="InterPro" id="IPR049492">
    <property type="entry name" value="BD-FAE-like_dom"/>
</dbReference>
<dbReference type="Proteomes" id="UP000008672">
    <property type="component" value="Unassembled WGS sequence"/>
</dbReference>
<keyword evidence="1 5" id="KW-0963">Cytoplasm</keyword>
<dbReference type="ESTHER" id="latch-h3bdx0">
    <property type="family name" value="Kynurenine-formamidase"/>
</dbReference>
<dbReference type="Bgee" id="ENSLACG00000017657">
    <property type="expression patterns" value="Expressed in chordate pharynx and 6 other cell types or tissues"/>
</dbReference>
<feature type="active site" description="Nucleophile" evidence="5">
    <location>
        <position position="153"/>
    </location>
</feature>
<sequence>MGVWQQLDKEELEKQYSPSCWSHRMDKDAVIEAHVKWVTEGTKVARSITQVMLGVPYGAGDGDKLDVYLPSHPPAALPLLVYLHGGYWQFFSKEESGFMAPPLVKKGIAVVAVDHDIAPKGNMDSIVSQVRRSVAFVVQQYSHISGIYLCGHSAGAHLVAMALATDWKEYGVTPDIKGAFLVSGIYDLLPIVRTSVNDPLKMNDEIAVRNSPMQLIPEVKRACESCEIVIALGEHDSPEFRRQSREYYQALQSAGLKVHFEDILNTDHFNVIEQLSDEGYRLTQMILKMILEG</sequence>
<dbReference type="Gene3D" id="3.40.50.1820">
    <property type="entry name" value="alpha/beta hydrolase"/>
    <property type="match status" value="1"/>
</dbReference>
<dbReference type="STRING" id="7897.ENSLACP00000020091"/>
<dbReference type="eggNOG" id="KOG4627">
    <property type="taxonomic scope" value="Eukaryota"/>
</dbReference>
<dbReference type="GO" id="GO:0019441">
    <property type="term" value="P:L-tryptophan catabolic process to kynurenine"/>
    <property type="evidence" value="ECO:0007669"/>
    <property type="project" value="UniProtKB-UniRule"/>
</dbReference>
<dbReference type="Ensembl" id="ENSLACT00000020229.2">
    <property type="protein sequence ID" value="ENSLACP00000020091.2"/>
    <property type="gene ID" value="ENSLACG00000017657.2"/>
</dbReference>
<comment type="domain">
    <text evidence="5">The main chain amide nitrogen atoms of the second glycine and its adjacent residue in the HGGXW motif define the oxyanion hole, and stabilize the oxyanion that forms during the nucleophilic attack by the catalytic serine during substrate cleavage.</text>
</comment>
<dbReference type="EC" id="3.5.1.9" evidence="5"/>
<evidence type="ECO:0000313" key="7">
    <source>
        <dbReference type="Ensembl" id="ENSLACP00000020091.2"/>
    </source>
</evidence>
<dbReference type="GeneID" id="102347585"/>
<dbReference type="CTD" id="125061"/>
<comment type="similarity">
    <text evidence="5">Belongs to the kynurenine formamidase family.</text>
</comment>
<reference evidence="7" key="3">
    <citation type="submission" date="2025-09" db="UniProtKB">
        <authorList>
            <consortium name="Ensembl"/>
        </authorList>
    </citation>
    <scope>IDENTIFICATION</scope>
</reference>
<evidence type="ECO:0000256" key="1">
    <source>
        <dbReference type="ARBA" id="ARBA00022490"/>
    </source>
</evidence>
<evidence type="ECO:0000256" key="5">
    <source>
        <dbReference type="HAMAP-Rule" id="MF_03014"/>
    </source>
</evidence>
<name>H3BDX0_LATCH</name>
<dbReference type="HOGENOM" id="CLU_012494_4_7_1"/>
<dbReference type="Pfam" id="PF20434">
    <property type="entry name" value="BD-FAE"/>
    <property type="match status" value="1"/>
</dbReference>
<dbReference type="FunFam" id="3.40.50.1820:FF:000134">
    <property type="entry name" value="Kynurenine formamidase"/>
    <property type="match status" value="1"/>
</dbReference>
<dbReference type="InterPro" id="IPR029058">
    <property type="entry name" value="AB_hydrolase_fold"/>
</dbReference>
<proteinExistence type="inferred from homology"/>
<dbReference type="GeneTree" id="ENSGT00390000011093"/>
<dbReference type="UniPathway" id="UPA00333">
    <property type="reaction ID" value="UER00454"/>
</dbReference>
<dbReference type="OMA" id="WAVAMPS"/>
<feature type="domain" description="BD-FAE-like" evidence="6">
    <location>
        <begin position="65"/>
        <end position="164"/>
    </location>
</feature>
<dbReference type="PANTHER" id="PTHR48081:SF33">
    <property type="entry name" value="KYNURENINE FORMAMIDASE"/>
    <property type="match status" value="1"/>
</dbReference>